<name>A0A2I7QWE7_9VIRU</name>
<protein>
    <submittedName>
        <fullName evidence="1">Uncharacterized protein</fullName>
    </submittedName>
</protein>
<gene>
    <name evidence="1" type="ORF">NVP1080O_03</name>
</gene>
<dbReference type="EMBL" id="MG592455">
    <property type="protein sequence ID" value="AUR85719.1"/>
    <property type="molecule type" value="Genomic_DNA"/>
</dbReference>
<evidence type="ECO:0000313" key="1">
    <source>
        <dbReference type="EMBL" id="AUR85719.1"/>
    </source>
</evidence>
<evidence type="ECO:0000313" key="2">
    <source>
        <dbReference type="Proteomes" id="UP000273035"/>
    </source>
</evidence>
<keyword evidence="2" id="KW-1185">Reference proteome</keyword>
<sequence length="111" mass="12592">MTKQAKTFPTFKRIAAVSLPLLSLDWGKDGAAKSHYIKIEKDFVEHLSSKEDAKPDMMKSTVTELQSGEQFDLYLHKGLAAKFESGKAYEVVTRKVQGKRFPEHTIYEIEA</sequence>
<reference evidence="1 2" key="1">
    <citation type="submission" date="2017-11" db="EMBL/GenBank/DDBJ databases">
        <title>A major lineage of nontailed dsDNA viruses as unrecognized killers of marine bacteria.</title>
        <authorList>
            <person name="Kauffman K.M."/>
            <person name="Hussain F.A."/>
            <person name="Yang J."/>
            <person name="Arevalo P."/>
            <person name="Brown J.M."/>
            <person name="Chang W.K."/>
            <person name="VanInsberghe D."/>
            <person name="Elsherbini J."/>
            <person name="Cutler M.B."/>
            <person name="Kelly L."/>
            <person name="Polz M.F."/>
        </authorList>
    </citation>
    <scope>NUCLEOTIDE SEQUENCE [LARGE SCALE GENOMIC DNA]</scope>
</reference>
<organism evidence="1 2">
    <name type="scientific">Vibrio phage 1.080.O._10N.286.48.A4</name>
    <dbReference type="NCBI Taxonomy" id="1881315"/>
    <lineage>
        <taxon>Viruses</taxon>
        <taxon>Varidnaviria</taxon>
        <taxon>Abadenavirae</taxon>
        <taxon>Produgelaviricota</taxon>
        <taxon>Belvinaviricetes</taxon>
        <taxon>Vinavirales</taxon>
        <taxon>Autolykiviridae</taxon>
        <taxon>Paulavirus</taxon>
        <taxon>Paulavirus viph1080o</taxon>
    </lineage>
</organism>
<proteinExistence type="predicted"/>
<dbReference type="Proteomes" id="UP000273035">
    <property type="component" value="Segment"/>
</dbReference>
<accession>A0A2I7QWE7</accession>